<dbReference type="InterPro" id="IPR013762">
    <property type="entry name" value="Integrase-like_cat_sf"/>
</dbReference>
<dbReference type="Proteomes" id="UP001056201">
    <property type="component" value="Chromosome 2"/>
</dbReference>
<keyword evidence="2" id="KW-0233">DNA recombination</keyword>
<dbReference type="EMBL" id="CP097636">
    <property type="protein sequence ID" value="URI09437.1"/>
    <property type="molecule type" value="Genomic_DNA"/>
</dbReference>
<proteinExistence type="predicted"/>
<evidence type="ECO:0000256" key="2">
    <source>
        <dbReference type="ARBA" id="ARBA00023172"/>
    </source>
</evidence>
<dbReference type="SUPFAM" id="SSF56349">
    <property type="entry name" value="DNA breaking-rejoining enzymes"/>
    <property type="match status" value="1"/>
</dbReference>
<evidence type="ECO:0000256" key="1">
    <source>
        <dbReference type="ARBA" id="ARBA00022908"/>
    </source>
</evidence>
<accession>A0ABY4SBI6</accession>
<gene>
    <name evidence="4" type="ORF">MW290_28140</name>
</gene>
<dbReference type="PROSITE" id="PS51898">
    <property type="entry name" value="TYR_RECOMBINASE"/>
    <property type="match status" value="1"/>
</dbReference>
<sequence>MASVSERKNKDGSSSWLVQIRVPGAQRINRCFPNKHDALHFAHAEDEKARSAVRRKKVPSLKEFNQEPVAQTLLLYATRPQAEKHKVAIFAKIAKLVGKARQEEVDDDFCESFILKLLETKTRRGSNYAPSSAVKYLELISAACKWRAKHHRVSFKPLHVPTDCLPDDWNDGRDRRLLRREEKALSAALLSLDARKARQWRCLIRLAIETGARQSELVRANWDEFDLEQRVWNIPKGKTKAKKARWVALSRRAIRVLRLLKAEGASDLFDLGQPSTVSCAFARLTKVAGINDLHFHDLRHEAITRMFLKKKGLHAYEIMRMVGHSSLKMLHRYANLRPEDLVDRMG</sequence>
<evidence type="ECO:0000313" key="5">
    <source>
        <dbReference type="Proteomes" id="UP001056201"/>
    </source>
</evidence>
<dbReference type="InterPro" id="IPR011010">
    <property type="entry name" value="DNA_brk_join_enz"/>
</dbReference>
<evidence type="ECO:0000313" key="4">
    <source>
        <dbReference type="EMBL" id="URI09437.1"/>
    </source>
</evidence>
<dbReference type="PANTHER" id="PTHR30349">
    <property type="entry name" value="PHAGE INTEGRASE-RELATED"/>
    <property type="match status" value="1"/>
</dbReference>
<dbReference type="CDD" id="cd00796">
    <property type="entry name" value="INT_Rci_Hp1_C"/>
    <property type="match status" value="1"/>
</dbReference>
<dbReference type="Pfam" id="PF00589">
    <property type="entry name" value="Phage_integrase"/>
    <property type="match status" value="1"/>
</dbReference>
<dbReference type="PANTHER" id="PTHR30349:SF94">
    <property type="entry name" value="INTEGRASE_RECOMBINASE HI_1414-RELATED"/>
    <property type="match status" value="1"/>
</dbReference>
<keyword evidence="5" id="KW-1185">Reference proteome</keyword>
<protein>
    <submittedName>
        <fullName evidence="4">Site-specific integrase</fullName>
    </submittedName>
</protein>
<reference evidence="4" key="1">
    <citation type="submission" date="2022-05" db="EMBL/GenBank/DDBJ databases">
        <title>An RpoN-dependent PEP-CTERM gene is involved in floc formation of an Aquincola tertiaricarbonis strain.</title>
        <authorList>
            <person name="Qiu D."/>
            <person name="Xia M."/>
        </authorList>
    </citation>
    <scope>NUCLEOTIDE SEQUENCE</scope>
    <source>
        <strain evidence="4">RN12</strain>
    </source>
</reference>
<keyword evidence="1" id="KW-0229">DNA integration</keyword>
<dbReference type="Gene3D" id="1.10.443.10">
    <property type="entry name" value="Intergrase catalytic core"/>
    <property type="match status" value="1"/>
</dbReference>
<feature type="domain" description="Tyr recombinase" evidence="3">
    <location>
        <begin position="172"/>
        <end position="346"/>
    </location>
</feature>
<dbReference type="RefSeq" id="WP_250197665.1">
    <property type="nucleotide sequence ID" value="NZ_CP097636.1"/>
</dbReference>
<evidence type="ECO:0000259" key="3">
    <source>
        <dbReference type="PROSITE" id="PS51898"/>
    </source>
</evidence>
<organism evidence="4 5">
    <name type="scientific">Aquincola tertiaricarbonis</name>
    <dbReference type="NCBI Taxonomy" id="391953"/>
    <lineage>
        <taxon>Bacteria</taxon>
        <taxon>Pseudomonadati</taxon>
        <taxon>Pseudomonadota</taxon>
        <taxon>Betaproteobacteria</taxon>
        <taxon>Burkholderiales</taxon>
        <taxon>Sphaerotilaceae</taxon>
        <taxon>Aquincola</taxon>
    </lineage>
</organism>
<dbReference type="InterPro" id="IPR002104">
    <property type="entry name" value="Integrase_catalytic"/>
</dbReference>
<name>A0ABY4SBI6_AQUTE</name>
<dbReference type="InterPro" id="IPR050090">
    <property type="entry name" value="Tyrosine_recombinase_XerCD"/>
</dbReference>